<keyword evidence="3" id="KW-0808">Transferase</keyword>
<sequence>MAISLKILKPHYDGTPDGRSPSLEPESATSFQTVDDMGHESWIEYLKYHEESANVEDAPAVNVELNSAWATLLDACVKPAIDPTERQSFLPLGQLRKILSPSNVDKLLTQQFSKEDLGRFANKIYDAEDHYRPKRLKIMGTLLLIQCLEFLEHFIGDQVTDDRLPFKLEFDRSTLRPRLYDRYNTELTSLSKCKWKYCQAEFFVAKQMQLCSLFCSIKTDEELVDHFRLPGDFVLPFLNCKPPVSRYGGFGKITKVEIEPSHLWYRGEFQKPAYFAVKTIRHDPVEHPGEADSLAKRLVIREPKNRDHLQQLLFSFRRADLYYLVFEWADGDLTDLWEEISLRYEPSMPDDVCWFFQQCLGISRSLDSLHNLHSSYTTLFKEEMKRFLLDQRHGRHSDIKPQNILWFKNYREKQDHLIIADLGLTEFHTTQSKSQAPWAGVAGYTQTYKAPESDVNGRVGSKYDIWALGCVFLEHASVFLRRDAKCVKEFSRNRTDEDWVHPRHQNYASDTFYYLEDDSCSQASSGTTSKGPSQAMVKDTVKQWIEGLQNHGLCSDAMRDFLKLIGREMLVVNQEQRSNGSLVIRGLQDILQKCKEDAVYACSSKEKPIAESTKAALGDRNQDLAGISGGQENPDTGLELPRGGEQSNSDEVDLTTAPRSYRVGILPIITPNELSSLASTTRSMDVSTERSTERSPIRTPQTTSPDGSQSPPQQQRGA</sequence>
<dbReference type="PANTHER" id="PTHR24359">
    <property type="entry name" value="SERINE/THREONINE-PROTEIN KINASE SBK1"/>
    <property type="match status" value="1"/>
</dbReference>
<protein>
    <submittedName>
        <fullName evidence="3">Kinase-like domain-containing protein</fullName>
    </submittedName>
</protein>
<feature type="region of interest" description="Disordered" evidence="1">
    <location>
        <begin position="612"/>
        <end position="656"/>
    </location>
</feature>
<keyword evidence="3" id="KW-0418">Kinase</keyword>
<dbReference type="InterPro" id="IPR011009">
    <property type="entry name" value="Kinase-like_dom_sf"/>
</dbReference>
<evidence type="ECO:0000259" key="2">
    <source>
        <dbReference type="PROSITE" id="PS50011"/>
    </source>
</evidence>
<gene>
    <name evidence="3" type="ORF">B0T10DRAFT_579485</name>
</gene>
<dbReference type="PROSITE" id="PS50011">
    <property type="entry name" value="PROTEIN_KINASE_DOM"/>
    <property type="match status" value="1"/>
</dbReference>
<dbReference type="Proteomes" id="UP000777438">
    <property type="component" value="Unassembled WGS sequence"/>
</dbReference>
<feature type="region of interest" description="Disordered" evidence="1">
    <location>
        <begin position="672"/>
        <end position="718"/>
    </location>
</feature>
<reference evidence="3 4" key="1">
    <citation type="journal article" date="2021" name="Nat. Commun.">
        <title>Genetic determinants of endophytism in the Arabidopsis root mycobiome.</title>
        <authorList>
            <person name="Mesny F."/>
            <person name="Miyauchi S."/>
            <person name="Thiergart T."/>
            <person name="Pickel B."/>
            <person name="Atanasova L."/>
            <person name="Karlsson M."/>
            <person name="Huettel B."/>
            <person name="Barry K.W."/>
            <person name="Haridas S."/>
            <person name="Chen C."/>
            <person name="Bauer D."/>
            <person name="Andreopoulos W."/>
            <person name="Pangilinan J."/>
            <person name="LaButti K."/>
            <person name="Riley R."/>
            <person name="Lipzen A."/>
            <person name="Clum A."/>
            <person name="Drula E."/>
            <person name="Henrissat B."/>
            <person name="Kohler A."/>
            <person name="Grigoriev I.V."/>
            <person name="Martin F.M."/>
            <person name="Hacquard S."/>
        </authorList>
    </citation>
    <scope>NUCLEOTIDE SEQUENCE [LARGE SCALE GENOMIC DNA]</scope>
    <source>
        <strain evidence="3 4">MPI-CAGE-CH-0241</strain>
    </source>
</reference>
<dbReference type="OrthoDB" id="1046782at2759"/>
<evidence type="ECO:0000313" key="3">
    <source>
        <dbReference type="EMBL" id="KAH6884128.1"/>
    </source>
</evidence>
<evidence type="ECO:0000256" key="1">
    <source>
        <dbReference type="SAM" id="MobiDB-lite"/>
    </source>
</evidence>
<dbReference type="PANTHER" id="PTHR24359:SF37">
    <property type="entry name" value="PROTEIN KINASE DOMAIN-CONTAINING PROTEIN"/>
    <property type="match status" value="1"/>
</dbReference>
<evidence type="ECO:0000313" key="4">
    <source>
        <dbReference type="Proteomes" id="UP000777438"/>
    </source>
</evidence>
<feature type="domain" description="Protein kinase" evidence="2">
    <location>
        <begin position="239"/>
        <end position="591"/>
    </location>
</feature>
<keyword evidence="4" id="KW-1185">Reference proteome</keyword>
<dbReference type="AlphaFoldDB" id="A0A9P9AM06"/>
<dbReference type="Gene3D" id="1.10.510.10">
    <property type="entry name" value="Transferase(Phosphotransferase) domain 1"/>
    <property type="match status" value="1"/>
</dbReference>
<organism evidence="3 4">
    <name type="scientific">Thelonectria olida</name>
    <dbReference type="NCBI Taxonomy" id="1576542"/>
    <lineage>
        <taxon>Eukaryota</taxon>
        <taxon>Fungi</taxon>
        <taxon>Dikarya</taxon>
        <taxon>Ascomycota</taxon>
        <taxon>Pezizomycotina</taxon>
        <taxon>Sordariomycetes</taxon>
        <taxon>Hypocreomycetidae</taxon>
        <taxon>Hypocreales</taxon>
        <taxon>Nectriaceae</taxon>
        <taxon>Thelonectria</taxon>
    </lineage>
</organism>
<dbReference type="SMART" id="SM00220">
    <property type="entry name" value="S_TKc"/>
    <property type="match status" value="1"/>
</dbReference>
<feature type="compositionally biased region" description="Polar residues" evidence="1">
    <location>
        <begin position="672"/>
        <end position="686"/>
    </location>
</feature>
<accession>A0A9P9AM06</accession>
<dbReference type="GO" id="GO:0004674">
    <property type="term" value="F:protein serine/threonine kinase activity"/>
    <property type="evidence" value="ECO:0007669"/>
    <property type="project" value="TreeGrafter"/>
</dbReference>
<dbReference type="Pfam" id="PF00069">
    <property type="entry name" value="Pkinase"/>
    <property type="match status" value="1"/>
</dbReference>
<proteinExistence type="predicted"/>
<comment type="caution">
    <text evidence="3">The sequence shown here is derived from an EMBL/GenBank/DDBJ whole genome shotgun (WGS) entry which is preliminary data.</text>
</comment>
<name>A0A9P9AM06_9HYPO</name>
<feature type="compositionally biased region" description="Basic and acidic residues" evidence="1">
    <location>
        <begin position="687"/>
        <end position="696"/>
    </location>
</feature>
<dbReference type="InterPro" id="IPR000719">
    <property type="entry name" value="Prot_kinase_dom"/>
</dbReference>
<feature type="compositionally biased region" description="Low complexity" evidence="1">
    <location>
        <begin position="699"/>
        <end position="718"/>
    </location>
</feature>
<dbReference type="EMBL" id="JAGPYM010000021">
    <property type="protein sequence ID" value="KAH6884128.1"/>
    <property type="molecule type" value="Genomic_DNA"/>
</dbReference>
<dbReference type="GO" id="GO:0005524">
    <property type="term" value="F:ATP binding"/>
    <property type="evidence" value="ECO:0007669"/>
    <property type="project" value="InterPro"/>
</dbReference>
<dbReference type="SUPFAM" id="SSF56112">
    <property type="entry name" value="Protein kinase-like (PK-like)"/>
    <property type="match status" value="1"/>
</dbReference>